<reference evidence="12 13" key="1">
    <citation type="submission" date="2018-10" db="EMBL/GenBank/DDBJ databases">
        <title>Genomic Encyclopedia of Type Strains, Phase IV (KMG-IV): sequencing the most valuable type-strain genomes for metagenomic binning, comparative biology and taxonomic classification.</title>
        <authorList>
            <person name="Goeker M."/>
        </authorList>
    </citation>
    <scope>NUCLEOTIDE SEQUENCE [LARGE SCALE GENOMIC DNA]</scope>
    <source>
        <strain evidence="12 13">DSM 23229</strain>
    </source>
</reference>
<dbReference type="AlphaFoldDB" id="A0A420WZW9"/>
<dbReference type="PRINTS" id="PR01099">
    <property type="entry name" value="HYETHTZKNASE"/>
</dbReference>
<evidence type="ECO:0000313" key="12">
    <source>
        <dbReference type="EMBL" id="RKR06842.1"/>
    </source>
</evidence>
<comment type="function">
    <text evidence="11">Catalyzes the phosphorylation of the hydroxyl group of 4-methyl-5-beta-hydroxyethylthiazole (THZ).</text>
</comment>
<evidence type="ECO:0000256" key="10">
    <source>
        <dbReference type="ARBA" id="ARBA00022977"/>
    </source>
</evidence>
<dbReference type="EC" id="2.7.1.50" evidence="11"/>
<keyword evidence="9 11" id="KW-0460">Magnesium</keyword>
<dbReference type="GO" id="GO:0004417">
    <property type="term" value="F:hydroxyethylthiazole kinase activity"/>
    <property type="evidence" value="ECO:0007669"/>
    <property type="project" value="UniProtKB-UniRule"/>
</dbReference>
<dbReference type="PIRSF" id="PIRSF000513">
    <property type="entry name" value="Thz_kinase"/>
    <property type="match status" value="1"/>
</dbReference>
<evidence type="ECO:0000313" key="13">
    <source>
        <dbReference type="Proteomes" id="UP000281975"/>
    </source>
</evidence>
<dbReference type="GO" id="GO:0005524">
    <property type="term" value="F:ATP binding"/>
    <property type="evidence" value="ECO:0007669"/>
    <property type="project" value="UniProtKB-UniRule"/>
</dbReference>
<protein>
    <recommendedName>
        <fullName evidence="11">Hydroxyethylthiazole kinase</fullName>
        <ecNumber evidence="11">2.7.1.50</ecNumber>
    </recommendedName>
    <alternativeName>
        <fullName evidence="11">4-methyl-5-beta-hydroxyethylthiazole kinase</fullName>
        <shortName evidence="11">TH kinase</shortName>
        <shortName evidence="11">Thz kinase</shortName>
    </alternativeName>
</protein>
<evidence type="ECO:0000256" key="2">
    <source>
        <dbReference type="ARBA" id="ARBA00001946"/>
    </source>
</evidence>
<comment type="catalytic activity">
    <reaction evidence="1 11">
        <text>5-(2-hydroxyethyl)-4-methylthiazole + ATP = 4-methyl-5-(2-phosphooxyethyl)-thiazole + ADP + H(+)</text>
        <dbReference type="Rhea" id="RHEA:24212"/>
        <dbReference type="ChEBI" id="CHEBI:15378"/>
        <dbReference type="ChEBI" id="CHEBI:17957"/>
        <dbReference type="ChEBI" id="CHEBI:30616"/>
        <dbReference type="ChEBI" id="CHEBI:58296"/>
        <dbReference type="ChEBI" id="CHEBI:456216"/>
        <dbReference type="EC" id="2.7.1.50"/>
    </reaction>
</comment>
<keyword evidence="7 11" id="KW-0418">Kinase</keyword>
<evidence type="ECO:0000256" key="5">
    <source>
        <dbReference type="ARBA" id="ARBA00022723"/>
    </source>
</evidence>
<dbReference type="GO" id="GO:0000287">
    <property type="term" value="F:magnesium ion binding"/>
    <property type="evidence" value="ECO:0007669"/>
    <property type="project" value="UniProtKB-UniRule"/>
</dbReference>
<gene>
    <name evidence="11" type="primary">thiM</name>
    <name evidence="12" type="ORF">C7446_0841</name>
</gene>
<evidence type="ECO:0000256" key="1">
    <source>
        <dbReference type="ARBA" id="ARBA00001771"/>
    </source>
</evidence>
<dbReference type="Proteomes" id="UP000281975">
    <property type="component" value="Unassembled WGS sequence"/>
</dbReference>
<dbReference type="InterPro" id="IPR029056">
    <property type="entry name" value="Ribokinase-like"/>
</dbReference>
<sequence length="260" mass="26659">MTALTSIDRVRAQHPLIFNITNAVVTDLTANGLLAVGASPVMSNALEEAADMAAAADALVLNIGTPSAAQVEAMLAAGRAANQHGIPVVLDPVGVGATPFRNRTVRTLLDELELALIRGNAGELGYLAGLDSRVSGVDATAGADTPAIAERACEQLGLPVLVTGREDAMTDGSTLHVVRNGHPLLSRVTGTGCLLSSITAAFLACDDQVMRATADATGFYGVAAELAAAHGEGPGSFRHRLLDRLAELDTAGLTPHLQLD</sequence>
<keyword evidence="8 11" id="KW-0067">ATP-binding</keyword>
<comment type="pathway">
    <text evidence="3 11">Cofactor biosynthesis; thiamine diphosphate biosynthesis; 4-methyl-5-(2-phosphoethyl)-thiazole from 5-(2-hydroxyethyl)-4-methylthiazole: step 1/1.</text>
</comment>
<dbReference type="GO" id="GO:0008902">
    <property type="term" value="F:hydroxymethylpyrimidine kinase activity"/>
    <property type="evidence" value="ECO:0007669"/>
    <property type="project" value="TreeGrafter"/>
</dbReference>
<dbReference type="UniPathway" id="UPA00060">
    <property type="reaction ID" value="UER00139"/>
</dbReference>
<dbReference type="Gene3D" id="3.40.1190.20">
    <property type="match status" value="1"/>
</dbReference>
<keyword evidence="5 11" id="KW-0479">Metal-binding</keyword>
<dbReference type="Pfam" id="PF02110">
    <property type="entry name" value="HK"/>
    <property type="match status" value="1"/>
</dbReference>
<dbReference type="HAMAP" id="MF_00228">
    <property type="entry name" value="Thz_kinase"/>
    <property type="match status" value="1"/>
</dbReference>
<dbReference type="GO" id="GO:0005829">
    <property type="term" value="C:cytosol"/>
    <property type="evidence" value="ECO:0007669"/>
    <property type="project" value="TreeGrafter"/>
</dbReference>
<comment type="caution">
    <text evidence="12">The sequence shown here is derived from an EMBL/GenBank/DDBJ whole genome shotgun (WGS) entry which is preliminary data.</text>
</comment>
<dbReference type="GO" id="GO:0009229">
    <property type="term" value="P:thiamine diphosphate biosynthetic process"/>
    <property type="evidence" value="ECO:0007669"/>
    <property type="project" value="UniProtKB-UniRule"/>
</dbReference>
<dbReference type="EMBL" id="RBIN01000002">
    <property type="protein sequence ID" value="RKR06842.1"/>
    <property type="molecule type" value="Genomic_DNA"/>
</dbReference>
<evidence type="ECO:0000256" key="7">
    <source>
        <dbReference type="ARBA" id="ARBA00022777"/>
    </source>
</evidence>
<dbReference type="NCBIfam" id="NF006830">
    <property type="entry name" value="PRK09355.1"/>
    <property type="match status" value="1"/>
</dbReference>
<keyword evidence="10 11" id="KW-0784">Thiamine biosynthesis</keyword>
<accession>A0A420WZW9</accession>
<feature type="binding site" evidence="11">
    <location>
        <position position="118"/>
    </location>
    <ligand>
        <name>ATP</name>
        <dbReference type="ChEBI" id="CHEBI:30616"/>
    </ligand>
</feature>
<keyword evidence="13" id="KW-1185">Reference proteome</keyword>
<dbReference type="SUPFAM" id="SSF53613">
    <property type="entry name" value="Ribokinase-like"/>
    <property type="match status" value="1"/>
</dbReference>
<feature type="binding site" evidence="11">
    <location>
        <position position="163"/>
    </location>
    <ligand>
        <name>ATP</name>
        <dbReference type="ChEBI" id="CHEBI:30616"/>
    </ligand>
</feature>
<dbReference type="GO" id="GO:0009228">
    <property type="term" value="P:thiamine biosynthetic process"/>
    <property type="evidence" value="ECO:0007669"/>
    <property type="project" value="UniProtKB-KW"/>
</dbReference>
<proteinExistence type="inferred from homology"/>
<dbReference type="PANTHER" id="PTHR20858:SF17">
    <property type="entry name" value="HYDROXYMETHYLPYRIMIDINE_PHOSPHOMETHYLPYRIMIDINE KINASE THI20-RELATED"/>
    <property type="match status" value="1"/>
</dbReference>
<evidence type="ECO:0000256" key="9">
    <source>
        <dbReference type="ARBA" id="ARBA00022842"/>
    </source>
</evidence>
<evidence type="ECO:0000256" key="6">
    <source>
        <dbReference type="ARBA" id="ARBA00022741"/>
    </source>
</evidence>
<feature type="binding site" evidence="11">
    <location>
        <position position="42"/>
    </location>
    <ligand>
        <name>substrate</name>
    </ligand>
</feature>
<dbReference type="OrthoDB" id="8909021at2"/>
<evidence type="ECO:0000256" key="8">
    <source>
        <dbReference type="ARBA" id="ARBA00022840"/>
    </source>
</evidence>
<dbReference type="InterPro" id="IPR000417">
    <property type="entry name" value="Hyethyz_kinase"/>
</dbReference>
<comment type="similarity">
    <text evidence="11">Belongs to the Thz kinase family.</text>
</comment>
<evidence type="ECO:0000256" key="11">
    <source>
        <dbReference type="HAMAP-Rule" id="MF_00228"/>
    </source>
</evidence>
<feature type="binding site" evidence="11">
    <location>
        <position position="190"/>
    </location>
    <ligand>
        <name>substrate</name>
    </ligand>
</feature>
<organism evidence="12 13">
    <name type="scientific">Kushneria sinocarnis</name>
    <dbReference type="NCBI Taxonomy" id="595502"/>
    <lineage>
        <taxon>Bacteria</taxon>
        <taxon>Pseudomonadati</taxon>
        <taxon>Pseudomonadota</taxon>
        <taxon>Gammaproteobacteria</taxon>
        <taxon>Oceanospirillales</taxon>
        <taxon>Halomonadaceae</taxon>
        <taxon>Kushneria</taxon>
    </lineage>
</organism>
<dbReference type="PANTHER" id="PTHR20858">
    <property type="entry name" value="PHOSPHOMETHYLPYRIMIDINE KINASE"/>
    <property type="match status" value="1"/>
</dbReference>
<evidence type="ECO:0000256" key="4">
    <source>
        <dbReference type="ARBA" id="ARBA00022679"/>
    </source>
</evidence>
<name>A0A420WZW9_9GAMM</name>
<dbReference type="NCBIfam" id="TIGR00694">
    <property type="entry name" value="thiM"/>
    <property type="match status" value="1"/>
</dbReference>
<keyword evidence="4 11" id="KW-0808">Transferase</keyword>
<evidence type="ECO:0000256" key="3">
    <source>
        <dbReference type="ARBA" id="ARBA00004868"/>
    </source>
</evidence>
<dbReference type="GO" id="GO:0008972">
    <property type="term" value="F:phosphomethylpyrimidine kinase activity"/>
    <property type="evidence" value="ECO:0007669"/>
    <property type="project" value="TreeGrafter"/>
</dbReference>
<comment type="cofactor">
    <cofactor evidence="2 11">
        <name>Mg(2+)</name>
        <dbReference type="ChEBI" id="CHEBI:18420"/>
    </cofactor>
</comment>
<dbReference type="CDD" id="cd01170">
    <property type="entry name" value="THZ_kinase"/>
    <property type="match status" value="1"/>
</dbReference>
<keyword evidence="6 11" id="KW-0547">Nucleotide-binding</keyword>